<organism evidence="3 4">
    <name type="scientific">Oleoguttula mirabilis</name>
    <dbReference type="NCBI Taxonomy" id="1507867"/>
    <lineage>
        <taxon>Eukaryota</taxon>
        <taxon>Fungi</taxon>
        <taxon>Dikarya</taxon>
        <taxon>Ascomycota</taxon>
        <taxon>Pezizomycotina</taxon>
        <taxon>Dothideomycetes</taxon>
        <taxon>Dothideomycetidae</taxon>
        <taxon>Mycosphaerellales</taxon>
        <taxon>Teratosphaeriaceae</taxon>
        <taxon>Oleoguttula</taxon>
    </lineage>
</organism>
<reference evidence="3 4" key="1">
    <citation type="submission" date="2021-11" db="EMBL/GenBank/DDBJ databases">
        <title>Black yeast isolated from Biological Soil Crust.</title>
        <authorList>
            <person name="Kurbessoian T."/>
        </authorList>
    </citation>
    <scope>NUCLEOTIDE SEQUENCE [LARGE SCALE GENOMIC DNA]</scope>
    <source>
        <strain evidence="3 4">CCFEE 5522</strain>
    </source>
</reference>
<feature type="region of interest" description="Disordered" evidence="1">
    <location>
        <begin position="605"/>
        <end position="624"/>
    </location>
</feature>
<feature type="region of interest" description="Disordered" evidence="1">
    <location>
        <begin position="440"/>
        <end position="459"/>
    </location>
</feature>
<gene>
    <name evidence="3" type="ORF">LTR36_009990</name>
</gene>
<proteinExistence type="predicted"/>
<comment type="caution">
    <text evidence="3">The sequence shown here is derived from an EMBL/GenBank/DDBJ whole genome shotgun (WGS) entry which is preliminary data.</text>
</comment>
<dbReference type="EMBL" id="JAVFHQ010000008">
    <property type="protein sequence ID" value="KAK4548121.1"/>
    <property type="molecule type" value="Genomic_DNA"/>
</dbReference>
<keyword evidence="4" id="KW-1185">Reference proteome</keyword>
<feature type="region of interest" description="Disordered" evidence="1">
    <location>
        <begin position="563"/>
        <end position="594"/>
    </location>
</feature>
<feature type="compositionally biased region" description="Polar residues" evidence="1">
    <location>
        <begin position="93"/>
        <end position="103"/>
    </location>
</feature>
<dbReference type="AlphaFoldDB" id="A0AAV9JSX2"/>
<feature type="domain" description="C2H2-type" evidence="2">
    <location>
        <begin position="169"/>
        <end position="190"/>
    </location>
</feature>
<evidence type="ECO:0000313" key="4">
    <source>
        <dbReference type="Proteomes" id="UP001324427"/>
    </source>
</evidence>
<evidence type="ECO:0000259" key="2">
    <source>
        <dbReference type="PROSITE" id="PS00028"/>
    </source>
</evidence>
<accession>A0AAV9JSX2</accession>
<evidence type="ECO:0000256" key="1">
    <source>
        <dbReference type="SAM" id="MobiDB-lite"/>
    </source>
</evidence>
<dbReference type="PROSITE" id="PS00028">
    <property type="entry name" value="ZINC_FINGER_C2H2_1"/>
    <property type="match status" value="1"/>
</dbReference>
<protein>
    <recommendedName>
        <fullName evidence="2">C2H2-type domain-containing protein</fullName>
    </recommendedName>
</protein>
<name>A0AAV9JSX2_9PEZI</name>
<feature type="region of interest" description="Disordered" evidence="1">
    <location>
        <begin position="58"/>
        <end position="107"/>
    </location>
</feature>
<feature type="compositionally biased region" description="Polar residues" evidence="1">
    <location>
        <begin position="385"/>
        <end position="399"/>
    </location>
</feature>
<feature type="region of interest" description="Disordered" evidence="1">
    <location>
        <begin position="364"/>
        <end position="401"/>
    </location>
</feature>
<evidence type="ECO:0000313" key="3">
    <source>
        <dbReference type="EMBL" id="KAK4548121.1"/>
    </source>
</evidence>
<dbReference type="Proteomes" id="UP001324427">
    <property type="component" value="Unassembled WGS sequence"/>
</dbReference>
<dbReference type="InterPro" id="IPR013087">
    <property type="entry name" value="Znf_C2H2_type"/>
</dbReference>
<sequence length="624" mass="68838">MENRRSAELQKTANDFLRGALWQHRANVNDIAEEVIKLIIGNDQNPLTDLIEARYHVLSRPDPPAPPKPQTSKLSFRFSRNRDRDRQQPKAADNTSKPTSSSESRVDRCQQEFQSVFQADVAFAADRRTSLAQPLQPSTGLGKERLLDVTPGSPEHSKAPAAALATYSCCFCQTGYSVKGTCKRHLEEIHVAKKYYQCEMCRHKSPTVPEAKKHANACSVGLLGWTTVKPSNRQIYSSEFADQLFSTQQQYIDHLVVLCALPKAERPRMSYHTKLRNLLGQRLFEAALHCLSCRLFGGPEAWRGVRWEHKRIQTAVWELEHGKPEHDLAGHDLIGIHKVKTFLDELFADRLSSPEASAKLDYVASPINNGGPPGTGPLPRRSSSTGFAAQDQSTVTSGPQMAAISQEPNNVQVHYFGNGRKVTGMEPTSKRPLSYETATKVPVRQPPGPPTGGLSAPSRAGTVTAKAQVMTLPSNNFFDTTSHGTSAPAWNYAEQPPPYDTSLMTGLSYMDPSVELFSAGSLVHDTLLGVNEHSMDFAGNDKFTPYGPQDSDMLDFYPQSMQRSHEQTADSHIGGSRHTLPYQPVGSATTHDVSGDIHTRNQSFWFDAPDTGHDGSAPDLNILR</sequence>